<reference evidence="2" key="1">
    <citation type="submission" date="2015-01" db="EMBL/GenBank/DDBJ databases">
        <authorList>
            <person name="Durling Mikael"/>
        </authorList>
    </citation>
    <scope>NUCLEOTIDE SEQUENCE</scope>
</reference>
<dbReference type="Pfam" id="PF01966">
    <property type="entry name" value="HD"/>
    <property type="match status" value="1"/>
</dbReference>
<evidence type="ECO:0000313" key="2">
    <source>
        <dbReference type="EMBL" id="CEO57934.1"/>
    </source>
</evidence>
<evidence type="ECO:0000259" key="1">
    <source>
        <dbReference type="Pfam" id="PF01966"/>
    </source>
</evidence>
<protein>
    <recommendedName>
        <fullName evidence="1">HD domain-containing protein</fullName>
    </recommendedName>
</protein>
<feature type="domain" description="HD" evidence="1">
    <location>
        <begin position="43"/>
        <end position="142"/>
    </location>
</feature>
<sequence length="231" mass="26392">MTQTPDSPTKPLPVRTIAGVAVVDTPIVRDAQQFAREHSTDWVYRHVMRTWLFGVQIINHNPTLQQAVDLEAHAIATLLHDLGWHQTSTSSFVSNDKRFEVDGAIAAREFIRNHQDGKLWDEHRVQRVWDAIALHTQPSIAEYKELDVKVTGNGVLADFAGPIYGVTKSEYDAVVQEFPNDDFLEGVNDTIVWLCRTKPQTTVDTWQQRWGENHVENYPPKGVSFWDLVHR</sequence>
<gene>
    <name evidence="2" type="ORF">BN869_000013992_1</name>
</gene>
<proteinExistence type="predicted"/>
<dbReference type="PANTHER" id="PTHR35569">
    <property type="entry name" value="CYANAMIDE HYDRATASE DDI2-RELATED"/>
    <property type="match status" value="1"/>
</dbReference>
<dbReference type="PANTHER" id="PTHR35569:SF1">
    <property type="entry name" value="CYANAMIDE HYDRATASE DDI2-RELATED"/>
    <property type="match status" value="1"/>
</dbReference>
<accession>A0A0B7KL70</accession>
<dbReference type="AlphaFoldDB" id="A0A0B7KL70"/>
<dbReference type="SUPFAM" id="SSF109604">
    <property type="entry name" value="HD-domain/PDEase-like"/>
    <property type="match status" value="1"/>
</dbReference>
<name>A0A0B7KL70_BIOOC</name>
<dbReference type="InterPro" id="IPR006674">
    <property type="entry name" value="HD_domain"/>
</dbReference>
<organism evidence="2">
    <name type="scientific">Bionectria ochroleuca</name>
    <name type="common">Gliocladium roseum</name>
    <dbReference type="NCBI Taxonomy" id="29856"/>
    <lineage>
        <taxon>Eukaryota</taxon>
        <taxon>Fungi</taxon>
        <taxon>Dikarya</taxon>
        <taxon>Ascomycota</taxon>
        <taxon>Pezizomycotina</taxon>
        <taxon>Sordariomycetes</taxon>
        <taxon>Hypocreomycetidae</taxon>
        <taxon>Hypocreales</taxon>
        <taxon>Bionectriaceae</taxon>
        <taxon>Clonostachys</taxon>
    </lineage>
</organism>
<dbReference type="Gene3D" id="1.10.3210.10">
    <property type="entry name" value="Hypothetical protein af1432"/>
    <property type="match status" value="1"/>
</dbReference>
<dbReference type="EMBL" id="CDPU01000188">
    <property type="protein sequence ID" value="CEO57934.1"/>
    <property type="molecule type" value="Genomic_DNA"/>
</dbReference>